<dbReference type="PANTHER" id="PTHR10965:SF0">
    <property type="entry name" value="LARGE RIBOSOMAL SUBUNIT PROTEIN EL38"/>
    <property type="match status" value="1"/>
</dbReference>
<keyword evidence="2 6" id="KW-0689">Ribosomal protein</keyword>
<dbReference type="AlphaFoldDB" id="A0A2G9UR96"/>
<dbReference type="Proteomes" id="UP000230423">
    <property type="component" value="Unassembled WGS sequence"/>
</dbReference>
<keyword evidence="9" id="KW-1185">Reference proteome</keyword>
<comment type="similarity">
    <text evidence="1 6">Belongs to the eukaryotic ribosomal protein eL38 family.</text>
</comment>
<protein>
    <recommendedName>
        <fullName evidence="4">Large ribosomal subunit protein eL38</fullName>
    </recommendedName>
    <alternativeName>
        <fullName evidence="5">60S ribosomal protein L38</fullName>
    </alternativeName>
</protein>
<reference evidence="8 9" key="1">
    <citation type="submission" date="2015-09" db="EMBL/GenBank/DDBJ databases">
        <title>Draft genome of the parasitic nematode Teladorsagia circumcincta isolate WARC Sus (inbred).</title>
        <authorList>
            <person name="Mitreva M."/>
        </authorList>
    </citation>
    <scope>NUCLEOTIDE SEQUENCE [LARGE SCALE GENOMIC DNA]</scope>
    <source>
        <strain evidence="8 9">S</strain>
    </source>
</reference>
<proteinExistence type="inferred from homology"/>
<evidence type="ECO:0000256" key="2">
    <source>
        <dbReference type="ARBA" id="ARBA00022980"/>
    </source>
</evidence>
<dbReference type="OrthoDB" id="5866964at2759"/>
<dbReference type="GO" id="GO:0003735">
    <property type="term" value="F:structural constituent of ribosome"/>
    <property type="evidence" value="ECO:0007669"/>
    <property type="project" value="InterPro"/>
</dbReference>
<evidence type="ECO:0000256" key="4">
    <source>
        <dbReference type="ARBA" id="ARBA00035235"/>
    </source>
</evidence>
<dbReference type="InterPro" id="IPR038464">
    <property type="entry name" value="Ribosomal_eL38_sf"/>
</dbReference>
<evidence type="ECO:0000256" key="5">
    <source>
        <dbReference type="ARBA" id="ARBA00035338"/>
    </source>
</evidence>
<dbReference type="GO" id="GO:0006412">
    <property type="term" value="P:translation"/>
    <property type="evidence" value="ECO:0007669"/>
    <property type="project" value="InterPro"/>
</dbReference>
<evidence type="ECO:0000313" key="8">
    <source>
        <dbReference type="EMBL" id="PIO72809.1"/>
    </source>
</evidence>
<gene>
    <name evidence="8" type="ORF">TELCIR_05241</name>
</gene>
<feature type="region of interest" description="Disordered" evidence="7">
    <location>
        <begin position="152"/>
        <end position="175"/>
    </location>
</feature>
<sequence>MMWIYIRSVEMRVQEKAAEDGIRVYTLAINDTGEGFTLMIITPLQESWTVKYGARAICMDDTSNLTSYCLRLATVIVLDEWDRGLPAASLLSNRPTTIVASARHALLRFCVIAQKTQESEFRALTYTSRYCMLLKRWQEAVSGMLKTAPEWGSSHALEQTSQRTSTTPPDVHGEGPMYRATLKAKPEIQEQRPVEELNTDDIRCCAKCFRRIPDDGSDDDSMNGSGAPCVMPKQITEIKDFLVLARRKDAKIVKIKKNSLNVKFKVRCSRYLFTLVVNSCYCKKRFGTSVKPLVLPKGRCTLGAVIRRWQDLGQEYMAVLNSKSKNDKKI</sequence>
<accession>A0A2G9UR96</accession>
<dbReference type="GO" id="GO:0022618">
    <property type="term" value="P:protein-RNA complex assembly"/>
    <property type="evidence" value="ECO:0007669"/>
    <property type="project" value="TreeGrafter"/>
</dbReference>
<evidence type="ECO:0000256" key="1">
    <source>
        <dbReference type="ARBA" id="ARBA00007803"/>
    </source>
</evidence>
<evidence type="ECO:0000313" key="9">
    <source>
        <dbReference type="Proteomes" id="UP000230423"/>
    </source>
</evidence>
<dbReference type="PANTHER" id="PTHR10965">
    <property type="entry name" value="60S RIBOSOMAL PROTEIN L38"/>
    <property type="match status" value="1"/>
</dbReference>
<dbReference type="Gene3D" id="3.30.720.90">
    <property type="match status" value="1"/>
</dbReference>
<evidence type="ECO:0000256" key="7">
    <source>
        <dbReference type="SAM" id="MobiDB-lite"/>
    </source>
</evidence>
<name>A0A2G9UR96_TELCI</name>
<evidence type="ECO:0000256" key="6">
    <source>
        <dbReference type="RuleBase" id="RU003445"/>
    </source>
</evidence>
<keyword evidence="3 6" id="KW-0687">Ribonucleoprotein</keyword>
<organism evidence="8 9">
    <name type="scientific">Teladorsagia circumcincta</name>
    <name type="common">Brown stomach worm</name>
    <name type="synonym">Ostertagia circumcincta</name>
    <dbReference type="NCBI Taxonomy" id="45464"/>
    <lineage>
        <taxon>Eukaryota</taxon>
        <taxon>Metazoa</taxon>
        <taxon>Ecdysozoa</taxon>
        <taxon>Nematoda</taxon>
        <taxon>Chromadorea</taxon>
        <taxon>Rhabditida</taxon>
        <taxon>Rhabditina</taxon>
        <taxon>Rhabditomorpha</taxon>
        <taxon>Strongyloidea</taxon>
        <taxon>Trichostrongylidae</taxon>
        <taxon>Teladorsagia</taxon>
    </lineage>
</organism>
<feature type="compositionally biased region" description="Polar residues" evidence="7">
    <location>
        <begin position="156"/>
        <end position="168"/>
    </location>
</feature>
<dbReference type="EMBL" id="KZ345589">
    <property type="protein sequence ID" value="PIO72809.1"/>
    <property type="molecule type" value="Genomic_DNA"/>
</dbReference>
<evidence type="ECO:0000256" key="3">
    <source>
        <dbReference type="ARBA" id="ARBA00023274"/>
    </source>
</evidence>
<dbReference type="GO" id="GO:0022625">
    <property type="term" value="C:cytosolic large ribosomal subunit"/>
    <property type="evidence" value="ECO:0007669"/>
    <property type="project" value="TreeGrafter"/>
</dbReference>
<dbReference type="InterPro" id="IPR002675">
    <property type="entry name" value="Ribosomal_eL38"/>
</dbReference>
<dbReference type="Pfam" id="PF01781">
    <property type="entry name" value="Ribosomal_L38e"/>
    <property type="match status" value="1"/>
</dbReference>